<keyword evidence="1" id="KW-0378">Hydrolase</keyword>
<comment type="caution">
    <text evidence="1">The sequence shown here is derived from an EMBL/GenBank/DDBJ whole genome shotgun (WGS) entry which is preliminary data.</text>
</comment>
<evidence type="ECO:0000313" key="2">
    <source>
        <dbReference type="Proteomes" id="UP000030152"/>
    </source>
</evidence>
<proteinExistence type="predicted"/>
<name>A0A0A2LXM6_9FLAO</name>
<reference evidence="1 2" key="1">
    <citation type="submission" date="2013-09" db="EMBL/GenBank/DDBJ databases">
        <authorList>
            <person name="Zeng Z."/>
            <person name="Chen C."/>
        </authorList>
    </citation>
    <scope>NUCLEOTIDE SEQUENCE [LARGE SCALE GENOMIC DNA]</scope>
    <source>
        <strain evidence="1 2">WB 3.3-2</strain>
    </source>
</reference>
<organism evidence="1 2">
    <name type="scientific">Flavobacterium rivuli WB 3.3-2 = DSM 21788</name>
    <dbReference type="NCBI Taxonomy" id="1121895"/>
    <lineage>
        <taxon>Bacteria</taxon>
        <taxon>Pseudomonadati</taxon>
        <taxon>Bacteroidota</taxon>
        <taxon>Flavobacteriia</taxon>
        <taxon>Flavobacteriales</taxon>
        <taxon>Flavobacteriaceae</taxon>
        <taxon>Flavobacterium</taxon>
    </lineage>
</organism>
<dbReference type="OrthoDB" id="6402248at2"/>
<dbReference type="GO" id="GO:0016787">
    <property type="term" value="F:hydrolase activity"/>
    <property type="evidence" value="ECO:0007669"/>
    <property type="project" value="UniProtKB-KW"/>
</dbReference>
<sequence>MQLFNTINYLQLGTLLQQQAYTVLTANTIMEKLQDFTPILAGTIPLNIDIEGSDLDILCYWEDEADFVKTIRDNFKDYDGFTLQQVIINNQKTVLANFWYNGFEVEVFGQNIPVKEQMGYLHMIAEYKILQQEGEDFRKQVIALKRAGYKTEPAFAKLLNLKGDPYIAILQY</sequence>
<protein>
    <submittedName>
        <fullName evidence="1">Diadenosine tetraphosphate hydrolase</fullName>
    </submittedName>
</protein>
<dbReference type="STRING" id="1121895.GCA_000378485_03715"/>
<gene>
    <name evidence="1" type="ORF">Q765_20170</name>
</gene>
<dbReference type="Proteomes" id="UP000030152">
    <property type="component" value="Unassembled WGS sequence"/>
</dbReference>
<keyword evidence="2" id="KW-1185">Reference proteome</keyword>
<accession>A0A0A2LXM6</accession>
<dbReference type="EMBL" id="JRLX01000040">
    <property type="protein sequence ID" value="KGO84724.1"/>
    <property type="molecule type" value="Genomic_DNA"/>
</dbReference>
<dbReference type="RefSeq" id="WP_020214890.1">
    <property type="nucleotide sequence ID" value="NZ_JRLX01000040.1"/>
</dbReference>
<evidence type="ECO:0000313" key="1">
    <source>
        <dbReference type="EMBL" id="KGO84724.1"/>
    </source>
</evidence>
<dbReference type="Pfam" id="PF14091">
    <property type="entry name" value="DUF4269"/>
    <property type="match status" value="1"/>
</dbReference>
<dbReference type="AlphaFoldDB" id="A0A0A2LXM6"/>
<dbReference type="InterPro" id="IPR025365">
    <property type="entry name" value="DUF4269"/>
</dbReference>
<dbReference type="eggNOG" id="COG0537">
    <property type="taxonomic scope" value="Bacteria"/>
</dbReference>